<evidence type="ECO:0000313" key="1">
    <source>
        <dbReference type="EMBL" id="WZB86190.1"/>
    </source>
</evidence>
<dbReference type="Proteomes" id="UP001483337">
    <property type="component" value="Chromosome"/>
</dbReference>
<keyword evidence="2" id="KW-1185">Reference proteome</keyword>
<sequence>MKSLTEIEAAITQLSEVEMRQLADWLQTYLEDVWDKQIESDAKFGRLDKLIQLAEADIAANRVKPLNEILDNC</sequence>
<evidence type="ECO:0008006" key="3">
    <source>
        <dbReference type="Google" id="ProtNLM"/>
    </source>
</evidence>
<protein>
    <recommendedName>
        <fullName evidence="3">Addiction module component</fullName>
    </recommendedName>
</protein>
<accession>A0ABZ2UNZ7</accession>
<proteinExistence type="predicted"/>
<organism evidence="1 2">
    <name type="scientific">Okeanomitos corallinicola TIOX110</name>
    <dbReference type="NCBI Taxonomy" id="3133117"/>
    <lineage>
        <taxon>Bacteria</taxon>
        <taxon>Bacillati</taxon>
        <taxon>Cyanobacteriota</taxon>
        <taxon>Cyanophyceae</taxon>
        <taxon>Nostocales</taxon>
        <taxon>Aphanizomenonaceae</taxon>
        <taxon>Okeanomitos</taxon>
    </lineage>
</organism>
<reference evidence="1 2" key="1">
    <citation type="submission" date="2024-04" db="EMBL/GenBank/DDBJ databases">
        <title>Okeanomitos corallinicola gen. &amp; sp. nov. (Nostocales, Cyanobacteria), a new toxic marine heterocyst-forming cyanobacterium from a coral reef.</title>
        <authorList>
            <person name="Li H."/>
            <person name="Li R."/>
            <person name="Kang J."/>
            <person name="Hii K.S."/>
            <person name="Mohamed H.F."/>
            <person name="Xu X."/>
            <person name="Luo Z."/>
        </authorList>
    </citation>
    <scope>NUCLEOTIDE SEQUENCE [LARGE SCALE GENOMIC DNA]</scope>
    <source>
        <strain evidence="1 2">TIOX110</strain>
    </source>
</reference>
<dbReference type="EMBL" id="CP150886">
    <property type="protein sequence ID" value="WZB86190.1"/>
    <property type="molecule type" value="Genomic_DNA"/>
</dbReference>
<dbReference type="RefSeq" id="WP_353929106.1">
    <property type="nucleotide sequence ID" value="NZ_CP150886.1"/>
</dbReference>
<name>A0ABZ2UNZ7_9CYAN</name>
<evidence type="ECO:0000313" key="2">
    <source>
        <dbReference type="Proteomes" id="UP001483337"/>
    </source>
</evidence>
<gene>
    <name evidence="1" type="ORF">WJM97_12295</name>
</gene>